<gene>
    <name evidence="8" type="ORF">CBOVIS_LOCUS11243</name>
</gene>
<feature type="domain" description="KOW" evidence="7">
    <location>
        <begin position="393"/>
        <end position="420"/>
    </location>
</feature>
<dbReference type="SMART" id="SM00443">
    <property type="entry name" value="G_patch"/>
    <property type="match status" value="1"/>
</dbReference>
<dbReference type="InterPro" id="IPR026822">
    <property type="entry name" value="Spp2/MOS2_G-patch"/>
</dbReference>
<dbReference type="EMBL" id="CADEPM010000009">
    <property type="protein sequence ID" value="CAB3409610.1"/>
    <property type="molecule type" value="Genomic_DNA"/>
</dbReference>
<dbReference type="InterPro" id="IPR041994">
    <property type="entry name" value="GPKOW_KOW2"/>
</dbReference>
<keyword evidence="4" id="KW-0539">Nucleus</keyword>
<proteinExistence type="inferred from homology"/>
<dbReference type="GO" id="GO:0005681">
    <property type="term" value="C:spliceosomal complex"/>
    <property type="evidence" value="ECO:0007669"/>
    <property type="project" value="TreeGrafter"/>
</dbReference>
<reference evidence="8 9" key="1">
    <citation type="submission" date="2020-04" db="EMBL/GenBank/DDBJ databases">
        <authorList>
            <person name="Laetsch R D."/>
            <person name="Stevens L."/>
            <person name="Kumar S."/>
            <person name="Blaxter L. M."/>
        </authorList>
    </citation>
    <scope>NUCLEOTIDE SEQUENCE [LARGE SCALE GENOMIC DNA]</scope>
</reference>
<dbReference type="SMART" id="SM00739">
    <property type="entry name" value="KOW"/>
    <property type="match status" value="2"/>
</dbReference>
<evidence type="ECO:0000256" key="5">
    <source>
        <dbReference type="SAM" id="MobiDB-lite"/>
    </source>
</evidence>
<evidence type="ECO:0000259" key="6">
    <source>
        <dbReference type="SMART" id="SM00443"/>
    </source>
</evidence>
<evidence type="ECO:0008006" key="10">
    <source>
        <dbReference type="Google" id="ProtNLM"/>
    </source>
</evidence>
<dbReference type="GO" id="GO:0003676">
    <property type="term" value="F:nucleic acid binding"/>
    <property type="evidence" value="ECO:0007669"/>
    <property type="project" value="InterPro"/>
</dbReference>
<dbReference type="InterPro" id="IPR045166">
    <property type="entry name" value="Spp2-like"/>
</dbReference>
<evidence type="ECO:0000256" key="2">
    <source>
        <dbReference type="ARBA" id="ARBA00010966"/>
    </source>
</evidence>
<accession>A0A8S1F9N4</accession>
<feature type="compositionally biased region" description="Basic and acidic residues" evidence="5">
    <location>
        <begin position="299"/>
        <end position="315"/>
    </location>
</feature>
<comment type="caution">
    <text evidence="8">The sequence shown here is derived from an EMBL/GenBank/DDBJ whole genome shotgun (WGS) entry which is preliminary data.</text>
</comment>
<dbReference type="CDD" id="cd13153">
    <property type="entry name" value="KOW_GPKOW_B"/>
    <property type="match status" value="1"/>
</dbReference>
<sequence length="454" mass="51310">MVEQRVTDGDLKNTKPIEAPKISFGVKRKEEKKLQTAPKAVIDVEVDSDEERERDEAEREAKRRKLTHFDDGAIVGEEDRKKEVVVIPMVVEHDWRTQKLLDKEKEGTLTDEERAKLALLNLSSSDEVGESANGAAKIVVDENSEKPNVEDADYSAVSIEQFGLAILRGCNWKDGDGIGKNPQKVTVKLPARRPHGLGLGATPKAPSNGKAKAGDSKKEEAVGEINAGSCIKIIDGRHKGTYGKVEARDDDSNSFFIRTAIGSKSIKVSQFVVEAVTSKEYERDSKCLNKANYDRERQKIEERNSKYESKTEKYQSKASSSKKYEDEPKRSEELWARTDLLVRFVDPDYKHGKLFKQKVRIVDVAGRRDITIEDDRRNTYYQIRQSWLETVIPRNIGDKIMIVGGKRKGKLGVMLDKDKEKEKVTVKLPVTDEVVKAYFEDVCAVSIRNEDDYD</sequence>
<dbReference type="AlphaFoldDB" id="A0A8S1F9N4"/>
<evidence type="ECO:0000256" key="4">
    <source>
        <dbReference type="ARBA" id="ARBA00023242"/>
    </source>
</evidence>
<evidence type="ECO:0000256" key="1">
    <source>
        <dbReference type="ARBA" id="ARBA00004123"/>
    </source>
</evidence>
<feature type="region of interest" description="Disordered" evidence="5">
    <location>
        <begin position="299"/>
        <end position="328"/>
    </location>
</feature>
<dbReference type="Proteomes" id="UP000494206">
    <property type="component" value="Unassembled WGS sequence"/>
</dbReference>
<comment type="subcellular location">
    <subcellularLocation>
        <location evidence="1">Nucleus</location>
    </subcellularLocation>
</comment>
<name>A0A8S1F9N4_9PELO</name>
<dbReference type="GO" id="GO:0000398">
    <property type="term" value="P:mRNA splicing, via spliceosome"/>
    <property type="evidence" value="ECO:0007669"/>
    <property type="project" value="InterPro"/>
</dbReference>
<protein>
    <recommendedName>
        <fullName evidence="10">G-patch domain-containing protein</fullName>
    </recommendedName>
</protein>
<dbReference type="OrthoDB" id="5577072at2759"/>
<keyword evidence="9" id="KW-1185">Reference proteome</keyword>
<keyword evidence="3" id="KW-0677">Repeat</keyword>
<feature type="domain" description="G-patch" evidence="6">
    <location>
        <begin position="157"/>
        <end position="202"/>
    </location>
</feature>
<dbReference type="PANTHER" id="PTHR15818:SF2">
    <property type="entry name" value="G-PATCH DOMAIN AND KOW MOTIFS-CONTAINING PROTEIN"/>
    <property type="match status" value="1"/>
</dbReference>
<evidence type="ECO:0000313" key="8">
    <source>
        <dbReference type="EMBL" id="CAB3409610.1"/>
    </source>
</evidence>
<dbReference type="Pfam" id="PF25088">
    <property type="entry name" value="GPKOW_C"/>
    <property type="match status" value="1"/>
</dbReference>
<organism evidence="8 9">
    <name type="scientific">Caenorhabditis bovis</name>
    <dbReference type="NCBI Taxonomy" id="2654633"/>
    <lineage>
        <taxon>Eukaryota</taxon>
        <taxon>Metazoa</taxon>
        <taxon>Ecdysozoa</taxon>
        <taxon>Nematoda</taxon>
        <taxon>Chromadorea</taxon>
        <taxon>Rhabditida</taxon>
        <taxon>Rhabditina</taxon>
        <taxon>Rhabditomorpha</taxon>
        <taxon>Rhabditoidea</taxon>
        <taxon>Rhabditidae</taxon>
        <taxon>Peloderinae</taxon>
        <taxon>Caenorhabditis</taxon>
    </lineage>
</organism>
<feature type="domain" description="KOW" evidence="7">
    <location>
        <begin position="224"/>
        <end position="251"/>
    </location>
</feature>
<dbReference type="PANTHER" id="PTHR15818">
    <property type="entry name" value="G PATCH AND KOW-CONTAINING"/>
    <property type="match status" value="1"/>
</dbReference>
<evidence type="ECO:0000256" key="3">
    <source>
        <dbReference type="ARBA" id="ARBA00022737"/>
    </source>
</evidence>
<dbReference type="InterPro" id="IPR000467">
    <property type="entry name" value="G_patch_dom"/>
</dbReference>
<evidence type="ECO:0000259" key="7">
    <source>
        <dbReference type="SMART" id="SM00739"/>
    </source>
</evidence>
<dbReference type="InterPro" id="IPR005824">
    <property type="entry name" value="KOW"/>
</dbReference>
<evidence type="ECO:0000313" key="9">
    <source>
        <dbReference type="Proteomes" id="UP000494206"/>
    </source>
</evidence>
<feature type="region of interest" description="Disordered" evidence="5">
    <location>
        <begin position="192"/>
        <end position="219"/>
    </location>
</feature>
<dbReference type="Pfam" id="PF12656">
    <property type="entry name" value="G-patch_2"/>
    <property type="match status" value="1"/>
</dbReference>
<comment type="similarity">
    <text evidence="2">Belongs to the MOS2 family.</text>
</comment>